<dbReference type="AlphaFoldDB" id="A0AA37TFP4"/>
<reference evidence="2" key="1">
    <citation type="journal article" date="2019" name="Int. J. Syst. Evol. Microbiol.">
        <title>The Global Catalogue of Microorganisms (GCM) 10K type strain sequencing project: providing services to taxonomists for standard genome sequencing and annotation.</title>
        <authorList>
            <consortium name="The Broad Institute Genomics Platform"/>
            <consortium name="The Broad Institute Genome Sequencing Center for Infectious Disease"/>
            <person name="Wu L."/>
            <person name="Ma J."/>
        </authorList>
    </citation>
    <scope>NUCLEOTIDE SEQUENCE [LARGE SCALE GENOMIC DNA]</scope>
    <source>
        <strain evidence="2">NBRC 103632</strain>
    </source>
</reference>
<accession>A0AA37TFP4</accession>
<organism evidence="1 2">
    <name type="scientific">Methylobacterium tardum</name>
    <dbReference type="NCBI Taxonomy" id="374432"/>
    <lineage>
        <taxon>Bacteria</taxon>
        <taxon>Pseudomonadati</taxon>
        <taxon>Pseudomonadota</taxon>
        <taxon>Alphaproteobacteria</taxon>
        <taxon>Hyphomicrobiales</taxon>
        <taxon>Methylobacteriaceae</taxon>
        <taxon>Methylobacterium</taxon>
    </lineage>
</organism>
<name>A0AA37TFP4_9HYPH</name>
<sequence length="164" mass="18188">MDRPSLYDDDIVTWAEEQAAALRALAERPDLSNAVDWQNVAEEIESVGRSHLRAVEGLLIQTLAHLLKRASAPLAPASLHWREEIATFQITAWNAYEASMRQRLNWNRIWKSAVTAAEAGLGAYGNALLPGLPEACPIRPEDLLTETFDIESALRTIATSVARR</sequence>
<dbReference type="RefSeq" id="WP_283214858.1">
    <property type="nucleotide sequence ID" value="NZ_BPQZ01000012.1"/>
</dbReference>
<dbReference type="InterPro" id="IPR002636">
    <property type="entry name" value="DUF29"/>
</dbReference>
<dbReference type="EMBL" id="BSPL01000005">
    <property type="protein sequence ID" value="GLS68596.1"/>
    <property type="molecule type" value="Genomic_DNA"/>
</dbReference>
<gene>
    <name evidence="1" type="ORF">GCM10007890_06080</name>
</gene>
<dbReference type="Pfam" id="PF01724">
    <property type="entry name" value="DUF29"/>
    <property type="match status" value="1"/>
</dbReference>
<dbReference type="PANTHER" id="PTHR34235">
    <property type="entry name" value="SLR1203 PROTEIN-RELATED"/>
    <property type="match status" value="1"/>
</dbReference>
<evidence type="ECO:0000313" key="2">
    <source>
        <dbReference type="Proteomes" id="UP001157440"/>
    </source>
</evidence>
<dbReference type="Proteomes" id="UP001157440">
    <property type="component" value="Unassembled WGS sequence"/>
</dbReference>
<keyword evidence="2" id="KW-1185">Reference proteome</keyword>
<comment type="caution">
    <text evidence="1">The sequence shown here is derived from an EMBL/GenBank/DDBJ whole genome shotgun (WGS) entry which is preliminary data.</text>
</comment>
<dbReference type="Gene3D" id="1.20.1220.20">
    <property type="entry name" value="Uncharcterised protein PF01724"/>
    <property type="match status" value="1"/>
</dbReference>
<protein>
    <recommendedName>
        <fullName evidence="3">DUF29 domain-containing protein</fullName>
    </recommendedName>
</protein>
<proteinExistence type="predicted"/>
<evidence type="ECO:0008006" key="3">
    <source>
        <dbReference type="Google" id="ProtNLM"/>
    </source>
</evidence>
<evidence type="ECO:0000313" key="1">
    <source>
        <dbReference type="EMBL" id="GLS68596.1"/>
    </source>
</evidence>